<dbReference type="InterPro" id="IPR013650">
    <property type="entry name" value="ATP-grasp_succ-CoA_synth-type"/>
</dbReference>
<keyword evidence="9" id="KW-1185">Reference proteome</keyword>
<dbReference type="Gene3D" id="3.30.470.20">
    <property type="entry name" value="ATP-grasp fold, B domain"/>
    <property type="match status" value="1"/>
</dbReference>
<dbReference type="Pfam" id="PF08442">
    <property type="entry name" value="ATP-grasp_2"/>
    <property type="match status" value="1"/>
</dbReference>
<dbReference type="InterPro" id="IPR005809">
    <property type="entry name" value="Succ_CoA_ligase-like_bsu"/>
</dbReference>
<dbReference type="GO" id="GO:0005524">
    <property type="term" value="F:ATP binding"/>
    <property type="evidence" value="ECO:0007669"/>
    <property type="project" value="UniProtKB-UniRule"/>
</dbReference>
<dbReference type="Proteomes" id="UP000773614">
    <property type="component" value="Unassembled WGS sequence"/>
</dbReference>
<organism evidence="8 9">
    <name type="scientific">Propylenella binzhouense</name>
    <dbReference type="NCBI Taxonomy" id="2555902"/>
    <lineage>
        <taxon>Bacteria</taxon>
        <taxon>Pseudomonadati</taxon>
        <taxon>Pseudomonadota</taxon>
        <taxon>Alphaproteobacteria</taxon>
        <taxon>Hyphomicrobiales</taxon>
        <taxon>Propylenellaceae</taxon>
        <taxon>Propylenella</taxon>
    </lineage>
</organism>
<dbReference type="PANTHER" id="PTHR11815:SF10">
    <property type="entry name" value="SUCCINATE--COA LIGASE [GDP-FORMING] SUBUNIT BETA, MITOCHONDRIAL"/>
    <property type="match status" value="1"/>
</dbReference>
<evidence type="ECO:0000259" key="7">
    <source>
        <dbReference type="PROSITE" id="PS50975"/>
    </source>
</evidence>
<reference evidence="8" key="1">
    <citation type="submission" date="2019-03" db="EMBL/GenBank/DDBJ databases">
        <title>Afifella sp. nov., isolated from activated sludge.</title>
        <authorList>
            <person name="Li Q."/>
            <person name="Liu Y."/>
        </authorList>
    </citation>
    <scope>NUCLEOTIDE SEQUENCE</scope>
    <source>
        <strain evidence="8">L72</strain>
    </source>
</reference>
<feature type="domain" description="ATP-grasp" evidence="7">
    <location>
        <begin position="9"/>
        <end position="233"/>
    </location>
</feature>
<dbReference type="OrthoDB" id="9802602at2"/>
<name>A0A964T3R8_9HYPH</name>
<dbReference type="PROSITE" id="PS50975">
    <property type="entry name" value="ATP_GRASP"/>
    <property type="match status" value="1"/>
</dbReference>
<keyword evidence="6" id="KW-0067">ATP-binding</keyword>
<dbReference type="PIRSF" id="PIRSF001554">
    <property type="entry name" value="SucCS_beta"/>
    <property type="match status" value="1"/>
</dbReference>
<evidence type="ECO:0000313" key="8">
    <source>
        <dbReference type="EMBL" id="MYZ47665.1"/>
    </source>
</evidence>
<dbReference type="InterPro" id="IPR005811">
    <property type="entry name" value="SUCC_ACL_C"/>
</dbReference>
<dbReference type="InterPro" id="IPR016102">
    <property type="entry name" value="Succinyl-CoA_synth-like"/>
</dbReference>
<evidence type="ECO:0000256" key="3">
    <source>
        <dbReference type="ARBA" id="ARBA00022723"/>
    </source>
</evidence>
<dbReference type="SUPFAM" id="SSF56059">
    <property type="entry name" value="Glutathione synthetase ATP-binding domain-like"/>
    <property type="match status" value="1"/>
</dbReference>
<dbReference type="Gene3D" id="3.30.1490.20">
    <property type="entry name" value="ATP-grasp fold, A domain"/>
    <property type="match status" value="1"/>
</dbReference>
<keyword evidence="4 6" id="KW-0547">Nucleotide-binding</keyword>
<evidence type="ECO:0000256" key="4">
    <source>
        <dbReference type="ARBA" id="ARBA00022741"/>
    </source>
</evidence>
<dbReference type="GO" id="GO:0046872">
    <property type="term" value="F:metal ion binding"/>
    <property type="evidence" value="ECO:0007669"/>
    <property type="project" value="UniProtKB-KW"/>
</dbReference>
<keyword evidence="1" id="KW-0816">Tricarboxylic acid cycle</keyword>
<accession>A0A964T3R8</accession>
<dbReference type="RefSeq" id="WP_161140015.1">
    <property type="nucleotide sequence ID" value="NZ_SPKJ01000019.1"/>
</dbReference>
<dbReference type="Pfam" id="PF00549">
    <property type="entry name" value="Ligase_CoA"/>
    <property type="match status" value="1"/>
</dbReference>
<keyword evidence="5" id="KW-0460">Magnesium</keyword>
<evidence type="ECO:0000256" key="1">
    <source>
        <dbReference type="ARBA" id="ARBA00022532"/>
    </source>
</evidence>
<dbReference type="AlphaFoldDB" id="A0A964T3R8"/>
<dbReference type="GO" id="GO:0042709">
    <property type="term" value="C:succinate-CoA ligase complex"/>
    <property type="evidence" value="ECO:0007669"/>
    <property type="project" value="TreeGrafter"/>
</dbReference>
<proteinExistence type="predicted"/>
<dbReference type="InterPro" id="IPR011761">
    <property type="entry name" value="ATP-grasp"/>
</dbReference>
<dbReference type="PANTHER" id="PTHR11815">
    <property type="entry name" value="SUCCINYL-COA SYNTHETASE BETA CHAIN"/>
    <property type="match status" value="1"/>
</dbReference>
<keyword evidence="3" id="KW-0479">Metal-binding</keyword>
<evidence type="ECO:0000256" key="5">
    <source>
        <dbReference type="ARBA" id="ARBA00022842"/>
    </source>
</evidence>
<dbReference type="InterPro" id="IPR013815">
    <property type="entry name" value="ATP_grasp_subdomain_1"/>
</dbReference>
<comment type="caution">
    <text evidence="8">The sequence shown here is derived from an EMBL/GenBank/DDBJ whole genome shotgun (WGS) entry which is preliminary data.</text>
</comment>
<evidence type="ECO:0000256" key="2">
    <source>
        <dbReference type="ARBA" id="ARBA00022598"/>
    </source>
</evidence>
<evidence type="ECO:0000256" key="6">
    <source>
        <dbReference type="PROSITE-ProRule" id="PRU00409"/>
    </source>
</evidence>
<dbReference type="Gene3D" id="3.40.50.261">
    <property type="entry name" value="Succinyl-CoA synthetase domains"/>
    <property type="match status" value="1"/>
</dbReference>
<dbReference type="GO" id="GO:0004775">
    <property type="term" value="F:succinate-CoA ligase (ADP-forming) activity"/>
    <property type="evidence" value="ECO:0007669"/>
    <property type="project" value="TreeGrafter"/>
</dbReference>
<dbReference type="SUPFAM" id="SSF52210">
    <property type="entry name" value="Succinyl-CoA synthetase domains"/>
    <property type="match status" value="1"/>
</dbReference>
<protein>
    <recommendedName>
        <fullName evidence="7">ATP-grasp domain-containing protein</fullName>
    </recommendedName>
</protein>
<gene>
    <name evidence="8" type="ORF">E4O86_08060</name>
</gene>
<sequence>MLMLEHDAKEILAGKGVPVPLGVLAESTDAPLPDFPPPFVVKAQVPFGGRGKAGGIRSCGTRAALPALLGEMIGMALKGHPVQACRIEQAVAGAQEFYLSLSVHAPTASVAVLLSPEGGVEIEGEGSAALRSGRSRLGADAIAAEVARLAEDLPETVRSAVTAAGKALGGLFVELDALLLEINPLFVRPDGTWLAGDAKLILDDNALPRQPELAALLRARANAYADTAFKLAQGFDFVVLDPDGEIGLVTTGAGLSMKLIDELIGLGARPFNFCDIRTGQMRGDPARLILVLQAMAAAPHIRSILVNIFAGITDLAEFADLLVKALLAVPEIKVPVVVRLVGNGEGEAAAILAGSGLPLRLESDLDAAVALAVAESRKGARDAS</sequence>
<dbReference type="EMBL" id="SPKJ01000019">
    <property type="protein sequence ID" value="MYZ47665.1"/>
    <property type="molecule type" value="Genomic_DNA"/>
</dbReference>
<dbReference type="GO" id="GO:0006099">
    <property type="term" value="P:tricarboxylic acid cycle"/>
    <property type="evidence" value="ECO:0007669"/>
    <property type="project" value="UniProtKB-KW"/>
</dbReference>
<evidence type="ECO:0000313" key="9">
    <source>
        <dbReference type="Proteomes" id="UP000773614"/>
    </source>
</evidence>
<dbReference type="GO" id="GO:0006104">
    <property type="term" value="P:succinyl-CoA metabolic process"/>
    <property type="evidence" value="ECO:0007669"/>
    <property type="project" value="TreeGrafter"/>
</dbReference>
<keyword evidence="2" id="KW-0436">Ligase</keyword>